<gene>
    <name evidence="3" type="ORF">SAMN05216553_103448</name>
</gene>
<keyword evidence="1" id="KW-0732">Signal</keyword>
<evidence type="ECO:0000313" key="3">
    <source>
        <dbReference type="EMBL" id="SDF82293.1"/>
    </source>
</evidence>
<feature type="domain" description="Photosynthesis system II assembly factor Ycf48/Hcf136-like" evidence="2">
    <location>
        <begin position="57"/>
        <end position="125"/>
    </location>
</feature>
<proteinExistence type="predicted"/>
<dbReference type="STRING" id="200378.SAMN05216553_103448"/>
<dbReference type="InterPro" id="IPR015943">
    <property type="entry name" value="WD40/YVTN_repeat-like_dom_sf"/>
</dbReference>
<reference evidence="4" key="1">
    <citation type="submission" date="2016-10" db="EMBL/GenBank/DDBJ databases">
        <authorList>
            <person name="Varghese N."/>
            <person name="Submissions S."/>
        </authorList>
    </citation>
    <scope>NUCLEOTIDE SEQUENCE [LARGE SCALE GENOMIC DNA]</scope>
    <source>
        <strain evidence="4">CGMCC 4.3506</strain>
    </source>
</reference>
<keyword evidence="4" id="KW-1185">Reference proteome</keyword>
<evidence type="ECO:0000256" key="1">
    <source>
        <dbReference type="SAM" id="SignalP"/>
    </source>
</evidence>
<protein>
    <submittedName>
        <fullName evidence="3">Photosynthesis system II assembly factor YCF48</fullName>
    </submittedName>
</protein>
<evidence type="ECO:0000313" key="4">
    <source>
        <dbReference type="Proteomes" id="UP000199623"/>
    </source>
</evidence>
<dbReference type="Pfam" id="PF14870">
    <property type="entry name" value="PSII_BNR"/>
    <property type="match status" value="1"/>
</dbReference>
<sequence length="335" mass="34919">MWGKRIAALVVLVLLTGLTTSAAHAGTGVVPASTSWTSADRGWVLGLDTLCQTANCPQLVRTTDGGTTWTRVRTPALTVPGAGRLRVVFASDTTGMVTDGEQLFVTNDGGTRWTSSGVKGTVGALGFDNAAFLAVIHDGTASRLYQRELWSGSWQPVPGVEVKGAASGSIAAGHVSLSVPFQENRYWTRGLVSWREEVPPCTAESATRLGTAGGDRYALCSFDPGFGNMTKELRKATPGGPFETIGVPPREGITTGFAVSAGTALVAAAGRDLSFMHRGSAGKWDTPLTLGGPAFEDLAFADEQHATLVRGGPGQEFAQVLRSADGGLTWKPVGV</sequence>
<dbReference type="SUPFAM" id="SSF110296">
    <property type="entry name" value="Oligoxyloglucan reducing end-specific cellobiohydrolase"/>
    <property type="match status" value="1"/>
</dbReference>
<accession>A0A1G7P7R4</accession>
<feature type="chain" id="PRO_5011460889" evidence="1">
    <location>
        <begin position="26"/>
        <end position="335"/>
    </location>
</feature>
<name>A0A1G7P7R4_9PSEU</name>
<dbReference type="AlphaFoldDB" id="A0A1G7P7R4"/>
<dbReference type="InterPro" id="IPR028203">
    <property type="entry name" value="PSII_CF48-like_dom"/>
</dbReference>
<evidence type="ECO:0000259" key="2">
    <source>
        <dbReference type="Pfam" id="PF14870"/>
    </source>
</evidence>
<dbReference type="Gene3D" id="2.130.10.10">
    <property type="entry name" value="YVTN repeat-like/Quinoprotein amine dehydrogenase"/>
    <property type="match status" value="1"/>
</dbReference>
<organism evidence="3 4">
    <name type="scientific">Lentzea fradiae</name>
    <dbReference type="NCBI Taxonomy" id="200378"/>
    <lineage>
        <taxon>Bacteria</taxon>
        <taxon>Bacillati</taxon>
        <taxon>Actinomycetota</taxon>
        <taxon>Actinomycetes</taxon>
        <taxon>Pseudonocardiales</taxon>
        <taxon>Pseudonocardiaceae</taxon>
        <taxon>Lentzea</taxon>
    </lineage>
</organism>
<dbReference type="EMBL" id="FNCC01000003">
    <property type="protein sequence ID" value="SDF82293.1"/>
    <property type="molecule type" value="Genomic_DNA"/>
</dbReference>
<feature type="signal peptide" evidence="1">
    <location>
        <begin position="1"/>
        <end position="25"/>
    </location>
</feature>
<dbReference type="OrthoDB" id="3805100at2"/>
<dbReference type="Proteomes" id="UP000199623">
    <property type="component" value="Unassembled WGS sequence"/>
</dbReference>